<dbReference type="InterPro" id="IPR009057">
    <property type="entry name" value="Homeodomain-like_sf"/>
</dbReference>
<evidence type="ECO:0000313" key="2">
    <source>
        <dbReference type="EMBL" id="SHJ37045.1"/>
    </source>
</evidence>
<sequence length="196" mass="22715">MFSVIMLIINTHRMGICLINKYEKNFDYNNCTNIQGVKEAMKKTKSKRMYQRYYVVYLHLKGHTNKDIAGMVDLCGHTVGKYIKAYIANGLDELVMGKSTGAPKYLTPEQEQQLYEVITTKTPDQVGIPNRKNWDSHIACEWVKMNFGIQYTARGMLDVLHRLNLSYTRPTYTLEKADSKKQGKFKQDFELLKKPS</sequence>
<dbReference type="InterPro" id="IPR025959">
    <property type="entry name" value="Winged_HTH_dom"/>
</dbReference>
<organism evidence="2 3">
    <name type="scientific">Lutispora thermophila DSM 19022</name>
    <dbReference type="NCBI Taxonomy" id="1122184"/>
    <lineage>
        <taxon>Bacteria</taxon>
        <taxon>Bacillati</taxon>
        <taxon>Bacillota</taxon>
        <taxon>Clostridia</taxon>
        <taxon>Lutisporales</taxon>
        <taxon>Lutisporaceae</taxon>
        <taxon>Lutispora</taxon>
    </lineage>
</organism>
<proteinExistence type="predicted"/>
<name>A0A1M6IRN2_9FIRM</name>
<dbReference type="AlphaFoldDB" id="A0A1M6IRN2"/>
<dbReference type="Pfam" id="PF13384">
    <property type="entry name" value="HTH_23"/>
    <property type="match status" value="1"/>
</dbReference>
<keyword evidence="3" id="KW-1185">Reference proteome</keyword>
<accession>A0A1M6IRN2</accession>
<evidence type="ECO:0000313" key="3">
    <source>
        <dbReference type="Proteomes" id="UP000184442"/>
    </source>
</evidence>
<gene>
    <name evidence="2" type="ORF">SAMN02745176_03368</name>
</gene>
<dbReference type="Pfam" id="PF13592">
    <property type="entry name" value="HTH_33"/>
    <property type="match status" value="1"/>
</dbReference>
<dbReference type="SUPFAM" id="SSF46689">
    <property type="entry name" value="Homeodomain-like"/>
    <property type="match status" value="1"/>
</dbReference>
<protein>
    <submittedName>
        <fullName evidence="2">Putative transposase</fullName>
    </submittedName>
</protein>
<dbReference type="STRING" id="1122184.SAMN02745176_03368"/>
<dbReference type="EMBL" id="FQZS01000037">
    <property type="protein sequence ID" value="SHJ37045.1"/>
    <property type="molecule type" value="Genomic_DNA"/>
</dbReference>
<evidence type="ECO:0000259" key="1">
    <source>
        <dbReference type="Pfam" id="PF13592"/>
    </source>
</evidence>
<feature type="domain" description="Winged helix-turn helix" evidence="1">
    <location>
        <begin position="133"/>
        <end position="188"/>
    </location>
</feature>
<reference evidence="2 3" key="1">
    <citation type="submission" date="2016-11" db="EMBL/GenBank/DDBJ databases">
        <authorList>
            <person name="Jaros S."/>
            <person name="Januszkiewicz K."/>
            <person name="Wedrychowicz H."/>
        </authorList>
    </citation>
    <scope>NUCLEOTIDE SEQUENCE [LARGE SCALE GENOMIC DNA]</scope>
    <source>
        <strain evidence="2 3">DSM 19022</strain>
    </source>
</reference>
<dbReference type="OrthoDB" id="1908912at2"/>
<dbReference type="Proteomes" id="UP000184442">
    <property type="component" value="Unassembled WGS sequence"/>
</dbReference>